<sequence length="283" mass="31461">MYFKPELGSWDRLHDAAIRYPETTFTVVINPENGPGSTVWPTAEYIDAIESLSKYENIRILGYIDTDGGKRDNATIRQEIAVTPLGWKGHEVHSSITPTHTFISHVAKFQVFDPSSVVYLSESRRMGASVHSVTNFPIPLPPSLIDICSIAKHPDVQFLVILNPNSGPGAAPWWPNADYIREIPRLNALPNVKTLGYICATYCKRSLKAALDDIEIYGARGRNDVCQGVDGVFVDETVNLYSHEAKNWLDSVDRKVAHSLNHIKSPIVIHNPGTACQKEKSRA</sequence>
<gene>
    <name evidence="1" type="ORF">PTRG_03166</name>
</gene>
<name>B2VXC0_PYRTR</name>
<organism evidence="1 2">
    <name type="scientific">Pyrenophora tritici-repentis (strain Pt-1C-BFP)</name>
    <name type="common">Wheat tan spot fungus</name>
    <name type="synonym">Drechslera tritici-repentis</name>
    <dbReference type="NCBI Taxonomy" id="426418"/>
    <lineage>
        <taxon>Eukaryota</taxon>
        <taxon>Fungi</taxon>
        <taxon>Dikarya</taxon>
        <taxon>Ascomycota</taxon>
        <taxon>Pezizomycotina</taxon>
        <taxon>Dothideomycetes</taxon>
        <taxon>Pleosporomycetidae</taxon>
        <taxon>Pleosporales</taxon>
        <taxon>Pleosporineae</taxon>
        <taxon>Pleosporaceae</taxon>
        <taxon>Pyrenophora</taxon>
    </lineage>
</organism>
<evidence type="ECO:0008006" key="3">
    <source>
        <dbReference type="Google" id="ProtNLM"/>
    </source>
</evidence>
<dbReference type="AlphaFoldDB" id="B2VXC0"/>
<protein>
    <recommendedName>
        <fullName evidence="3">Spherulin-4</fullName>
    </recommendedName>
</protein>
<evidence type="ECO:0000313" key="1">
    <source>
        <dbReference type="EMBL" id="EDU45689.1"/>
    </source>
</evidence>
<dbReference type="eggNOG" id="ENOG502S3WN">
    <property type="taxonomic scope" value="Eukaryota"/>
</dbReference>
<proteinExistence type="predicted"/>
<evidence type="ECO:0000313" key="2">
    <source>
        <dbReference type="Proteomes" id="UP000001471"/>
    </source>
</evidence>
<dbReference type="PANTHER" id="PTHR35040:SF9">
    <property type="entry name" value="4-LIKE CELL SURFACE PROTEIN, PUTATIVE (AFU_ORTHOLOGUE AFUA_4G14080)-RELATED"/>
    <property type="match status" value="1"/>
</dbReference>
<dbReference type="InParanoid" id="B2VXC0"/>
<dbReference type="HOGENOM" id="CLU_984001_0_0_1"/>
<dbReference type="Pfam" id="PF12138">
    <property type="entry name" value="Spherulin4"/>
    <property type="match status" value="2"/>
</dbReference>
<dbReference type="InterPro" id="IPR021986">
    <property type="entry name" value="Spherulin4"/>
</dbReference>
<dbReference type="OrthoDB" id="5342184at2759"/>
<dbReference type="PANTHER" id="PTHR35040">
    <property type="match status" value="1"/>
</dbReference>
<reference evidence="2" key="1">
    <citation type="journal article" date="2013" name="G3 (Bethesda)">
        <title>Comparative genomics of a plant-pathogenic fungus, Pyrenophora tritici-repentis, reveals transduplication and the impact of repeat elements on pathogenicity and population divergence.</title>
        <authorList>
            <person name="Manning V.A."/>
            <person name="Pandelova I."/>
            <person name="Dhillon B."/>
            <person name="Wilhelm L.J."/>
            <person name="Goodwin S.B."/>
            <person name="Berlin A.M."/>
            <person name="Figueroa M."/>
            <person name="Freitag M."/>
            <person name="Hane J.K."/>
            <person name="Henrissat B."/>
            <person name="Holman W.H."/>
            <person name="Kodira C.D."/>
            <person name="Martin J."/>
            <person name="Oliver R.P."/>
            <person name="Robbertse B."/>
            <person name="Schackwitz W."/>
            <person name="Schwartz D.C."/>
            <person name="Spatafora J.W."/>
            <person name="Turgeon B.G."/>
            <person name="Yandava C."/>
            <person name="Young S."/>
            <person name="Zhou S."/>
            <person name="Zeng Q."/>
            <person name="Grigoriev I.V."/>
            <person name="Ma L.-J."/>
            <person name="Ciuffetti L.M."/>
        </authorList>
    </citation>
    <scope>NUCLEOTIDE SEQUENCE [LARGE SCALE GENOMIC DNA]</scope>
    <source>
        <strain evidence="2">Pt-1C-BFP</strain>
    </source>
</reference>
<accession>B2VXC0</accession>
<dbReference type="Proteomes" id="UP000001471">
    <property type="component" value="Unassembled WGS sequence"/>
</dbReference>
<dbReference type="EMBL" id="DS231616">
    <property type="protein sequence ID" value="EDU45689.1"/>
    <property type="molecule type" value="Genomic_DNA"/>
</dbReference>